<organism evidence="2">
    <name type="scientific">uncultured Dysgonomonas sp</name>
    <dbReference type="NCBI Taxonomy" id="206096"/>
    <lineage>
        <taxon>Bacteria</taxon>
        <taxon>Pseudomonadati</taxon>
        <taxon>Bacteroidota</taxon>
        <taxon>Bacteroidia</taxon>
        <taxon>Bacteroidales</taxon>
        <taxon>Dysgonomonadaceae</taxon>
        <taxon>Dysgonomonas</taxon>
        <taxon>environmental samples</taxon>
    </lineage>
</organism>
<feature type="domain" description="HMA" evidence="1">
    <location>
        <begin position="1"/>
        <end position="62"/>
    </location>
</feature>
<dbReference type="RefSeq" id="WP_135104303.1">
    <property type="nucleotide sequence ID" value="NZ_LT599021.1"/>
</dbReference>
<dbReference type="PROSITE" id="PS50846">
    <property type="entry name" value="HMA_2"/>
    <property type="match status" value="1"/>
</dbReference>
<dbReference type="GO" id="GO:0046872">
    <property type="term" value="F:metal ion binding"/>
    <property type="evidence" value="ECO:0007669"/>
    <property type="project" value="InterPro"/>
</dbReference>
<dbReference type="SUPFAM" id="SSF55008">
    <property type="entry name" value="HMA, heavy metal-associated domain"/>
    <property type="match status" value="1"/>
</dbReference>
<dbReference type="EMBL" id="FLUL01000001">
    <property type="protein sequence ID" value="SBV95139.1"/>
    <property type="molecule type" value="Genomic_DNA"/>
</dbReference>
<protein>
    <submittedName>
        <fullName evidence="2">Putative COP-associated protein</fullName>
    </submittedName>
</protein>
<dbReference type="Pfam" id="PF00403">
    <property type="entry name" value="HMA"/>
    <property type="match status" value="1"/>
</dbReference>
<evidence type="ECO:0000259" key="1">
    <source>
        <dbReference type="PROSITE" id="PS50846"/>
    </source>
</evidence>
<dbReference type="AlphaFoldDB" id="A0A212J6P9"/>
<proteinExistence type="predicted"/>
<accession>A0A212J6P9</accession>
<name>A0A212J6P9_9BACT</name>
<evidence type="ECO:0000313" key="2">
    <source>
        <dbReference type="EMBL" id="SBV95139.1"/>
    </source>
</evidence>
<dbReference type="InterPro" id="IPR036163">
    <property type="entry name" value="HMA_dom_sf"/>
</dbReference>
<sequence length="62" mass="6936">MKTIINVENIQCNSCARSIGKEIGIVPGVYGVNVDIANKAIVIDHTEEITEKELQEKFENIY</sequence>
<gene>
    <name evidence="2" type="ORF">KL86DYS2_10856</name>
</gene>
<reference evidence="2" key="1">
    <citation type="submission" date="2016-04" db="EMBL/GenBank/DDBJ databases">
        <authorList>
            <person name="Evans L.H."/>
            <person name="Alamgir A."/>
            <person name="Owens N."/>
            <person name="Weber N.D."/>
            <person name="Virtaneva K."/>
            <person name="Barbian K."/>
            <person name="Babar A."/>
            <person name="Rosenke K."/>
        </authorList>
    </citation>
    <scope>NUCLEOTIDE SEQUENCE</scope>
    <source>
        <strain evidence="2">86-2</strain>
    </source>
</reference>
<dbReference type="InterPro" id="IPR006121">
    <property type="entry name" value="HMA_dom"/>
</dbReference>
<dbReference type="Gene3D" id="3.30.70.100">
    <property type="match status" value="1"/>
</dbReference>
<dbReference type="CDD" id="cd00371">
    <property type="entry name" value="HMA"/>
    <property type="match status" value="1"/>
</dbReference>